<feature type="domain" description="C2H2-type" evidence="9">
    <location>
        <begin position="755"/>
        <end position="782"/>
    </location>
</feature>
<evidence type="ECO:0000256" key="4">
    <source>
        <dbReference type="ARBA" id="ARBA00022771"/>
    </source>
</evidence>
<feature type="domain" description="C2H2-type" evidence="9">
    <location>
        <begin position="783"/>
        <end position="810"/>
    </location>
</feature>
<feature type="region of interest" description="Disordered" evidence="8">
    <location>
        <begin position="904"/>
        <end position="972"/>
    </location>
</feature>
<dbReference type="PROSITE" id="PS50157">
    <property type="entry name" value="ZINC_FINGER_C2H2_2"/>
    <property type="match status" value="14"/>
</dbReference>
<feature type="region of interest" description="Disordered" evidence="8">
    <location>
        <begin position="1243"/>
        <end position="1328"/>
    </location>
</feature>
<dbReference type="InterPro" id="IPR036236">
    <property type="entry name" value="Znf_C2H2_sf"/>
</dbReference>
<feature type="region of interest" description="Disordered" evidence="8">
    <location>
        <begin position="256"/>
        <end position="278"/>
    </location>
</feature>
<feature type="domain" description="C2H2-type" evidence="9">
    <location>
        <begin position="1395"/>
        <end position="1422"/>
    </location>
</feature>
<gene>
    <name evidence="10" type="ORF">UPYG_G00055430</name>
</gene>
<feature type="domain" description="C2H2-type" evidence="9">
    <location>
        <begin position="490"/>
        <end position="518"/>
    </location>
</feature>
<evidence type="ECO:0000259" key="9">
    <source>
        <dbReference type="PROSITE" id="PS50157"/>
    </source>
</evidence>
<comment type="caution">
    <text evidence="10">The sequence shown here is derived from an EMBL/GenBank/DDBJ whole genome shotgun (WGS) entry which is preliminary data.</text>
</comment>
<feature type="region of interest" description="Disordered" evidence="8">
    <location>
        <begin position="291"/>
        <end position="414"/>
    </location>
</feature>
<accession>A0ABD0XQ51</accession>
<feature type="region of interest" description="Disordered" evidence="8">
    <location>
        <begin position="1534"/>
        <end position="1574"/>
    </location>
</feature>
<proteinExistence type="predicted"/>
<keyword evidence="6" id="KW-0539">Nucleus</keyword>
<dbReference type="GO" id="GO:1990837">
    <property type="term" value="F:sequence-specific double-stranded DNA binding"/>
    <property type="evidence" value="ECO:0007669"/>
    <property type="project" value="UniProtKB-ARBA"/>
</dbReference>
<dbReference type="FunFam" id="3.30.160.60:FF:000303">
    <property type="entry name" value="Zinc finger protein 41"/>
    <property type="match status" value="3"/>
</dbReference>
<feature type="compositionally biased region" description="Polar residues" evidence="8">
    <location>
        <begin position="400"/>
        <end position="414"/>
    </location>
</feature>
<dbReference type="FunFam" id="3.30.160.60:FF:000446">
    <property type="entry name" value="Zinc finger protein"/>
    <property type="match status" value="1"/>
</dbReference>
<feature type="compositionally biased region" description="Basic and acidic residues" evidence="8">
    <location>
        <begin position="329"/>
        <end position="355"/>
    </location>
</feature>
<comment type="subcellular location">
    <subcellularLocation>
        <location evidence="1">Nucleus</location>
    </subcellularLocation>
</comment>
<evidence type="ECO:0000256" key="7">
    <source>
        <dbReference type="PROSITE-ProRule" id="PRU00042"/>
    </source>
</evidence>
<reference evidence="10 11" key="1">
    <citation type="submission" date="2024-06" db="EMBL/GenBank/DDBJ databases">
        <authorList>
            <person name="Pan Q."/>
            <person name="Wen M."/>
            <person name="Jouanno E."/>
            <person name="Zahm M."/>
            <person name="Klopp C."/>
            <person name="Cabau C."/>
            <person name="Louis A."/>
            <person name="Berthelot C."/>
            <person name="Parey E."/>
            <person name="Roest Crollius H."/>
            <person name="Montfort J."/>
            <person name="Robinson-Rechavi M."/>
            <person name="Bouchez O."/>
            <person name="Lampietro C."/>
            <person name="Lopez Roques C."/>
            <person name="Donnadieu C."/>
            <person name="Postlethwait J."/>
            <person name="Bobe J."/>
            <person name="Verreycken H."/>
            <person name="Guiguen Y."/>
        </authorList>
    </citation>
    <scope>NUCLEOTIDE SEQUENCE [LARGE SCALE GENOMIC DNA]</scope>
    <source>
        <strain evidence="10">Up_M1</strain>
        <tissue evidence="10">Testis</tissue>
    </source>
</reference>
<feature type="compositionally biased region" description="Acidic residues" evidence="8">
    <location>
        <begin position="647"/>
        <end position="657"/>
    </location>
</feature>
<keyword evidence="11" id="KW-1185">Reference proteome</keyword>
<feature type="domain" description="C2H2-type" evidence="9">
    <location>
        <begin position="462"/>
        <end position="489"/>
    </location>
</feature>
<dbReference type="SMART" id="SM00355">
    <property type="entry name" value="ZnF_C2H2"/>
    <property type="match status" value="14"/>
</dbReference>
<feature type="domain" description="C2H2-type" evidence="9">
    <location>
        <begin position="1130"/>
        <end position="1158"/>
    </location>
</feature>
<keyword evidence="3" id="KW-0677">Repeat</keyword>
<dbReference type="Pfam" id="PF00096">
    <property type="entry name" value="zf-C2H2"/>
    <property type="match status" value="12"/>
</dbReference>
<keyword evidence="4 7" id="KW-0863">Zinc-finger</keyword>
<dbReference type="GO" id="GO:0005634">
    <property type="term" value="C:nucleus"/>
    <property type="evidence" value="ECO:0007669"/>
    <property type="project" value="UniProtKB-SubCell"/>
</dbReference>
<evidence type="ECO:0000256" key="6">
    <source>
        <dbReference type="ARBA" id="ARBA00023242"/>
    </source>
</evidence>
<feature type="domain" description="C2H2-type" evidence="9">
    <location>
        <begin position="434"/>
        <end position="461"/>
    </location>
</feature>
<feature type="domain" description="C2H2-type" evidence="9">
    <location>
        <begin position="1451"/>
        <end position="1479"/>
    </location>
</feature>
<dbReference type="GO" id="GO:0008270">
    <property type="term" value="F:zinc ion binding"/>
    <property type="evidence" value="ECO:0007669"/>
    <property type="project" value="UniProtKB-KW"/>
</dbReference>
<feature type="compositionally biased region" description="Low complexity" evidence="8">
    <location>
        <begin position="1559"/>
        <end position="1572"/>
    </location>
</feature>
<feature type="domain" description="C2H2-type" evidence="9">
    <location>
        <begin position="1102"/>
        <end position="1129"/>
    </location>
</feature>
<feature type="compositionally biased region" description="Basic and acidic residues" evidence="8">
    <location>
        <begin position="933"/>
        <end position="958"/>
    </location>
</feature>
<feature type="region of interest" description="Disordered" evidence="8">
    <location>
        <begin position="646"/>
        <end position="691"/>
    </location>
</feature>
<dbReference type="PANTHER" id="PTHR24394">
    <property type="entry name" value="ZINC FINGER PROTEIN"/>
    <property type="match status" value="1"/>
</dbReference>
<evidence type="ECO:0000256" key="8">
    <source>
        <dbReference type="SAM" id="MobiDB-lite"/>
    </source>
</evidence>
<name>A0ABD0XQ51_UMBPY</name>
<keyword evidence="5" id="KW-0862">Zinc</keyword>
<protein>
    <recommendedName>
        <fullName evidence="9">C2H2-type domain-containing protein</fullName>
    </recommendedName>
</protein>
<dbReference type="PROSITE" id="PS00028">
    <property type="entry name" value="ZINC_FINGER_C2H2_1"/>
    <property type="match status" value="10"/>
</dbReference>
<dbReference type="SUPFAM" id="SSF57667">
    <property type="entry name" value="beta-beta-alpha zinc fingers"/>
    <property type="match status" value="9"/>
</dbReference>
<feature type="domain" description="C2H2-type" evidence="9">
    <location>
        <begin position="811"/>
        <end position="839"/>
    </location>
</feature>
<dbReference type="EMBL" id="JAGEUA010000002">
    <property type="protein sequence ID" value="KAL1005165.1"/>
    <property type="molecule type" value="Genomic_DNA"/>
</dbReference>
<dbReference type="FunFam" id="3.30.160.60:FF:000671">
    <property type="entry name" value="Zinc finger protein 26"/>
    <property type="match status" value="1"/>
</dbReference>
<feature type="compositionally biased region" description="Basic and acidic residues" evidence="8">
    <location>
        <begin position="1254"/>
        <end position="1278"/>
    </location>
</feature>
<feature type="compositionally biased region" description="Basic and acidic residues" evidence="8">
    <location>
        <begin position="1549"/>
        <end position="1558"/>
    </location>
</feature>
<evidence type="ECO:0000256" key="3">
    <source>
        <dbReference type="ARBA" id="ARBA00022737"/>
    </source>
</evidence>
<evidence type="ECO:0000313" key="11">
    <source>
        <dbReference type="Proteomes" id="UP001557470"/>
    </source>
</evidence>
<feature type="compositionally biased region" description="Acidic residues" evidence="8">
    <location>
        <begin position="580"/>
        <end position="591"/>
    </location>
</feature>
<dbReference type="PANTHER" id="PTHR24394:SF44">
    <property type="entry name" value="ZINC FINGER PROTEIN 271-LIKE"/>
    <property type="match status" value="1"/>
</dbReference>
<dbReference type="Proteomes" id="UP001557470">
    <property type="component" value="Unassembled WGS sequence"/>
</dbReference>
<dbReference type="Gene3D" id="3.30.160.60">
    <property type="entry name" value="Classic Zinc Finger"/>
    <property type="match status" value="14"/>
</dbReference>
<feature type="domain" description="C2H2-type" evidence="9">
    <location>
        <begin position="148"/>
        <end position="175"/>
    </location>
</feature>
<feature type="domain" description="C2H2-type" evidence="9">
    <location>
        <begin position="176"/>
        <end position="204"/>
    </location>
</feature>
<feature type="domain" description="C2H2-type" evidence="9">
    <location>
        <begin position="1074"/>
        <end position="1101"/>
    </location>
</feature>
<dbReference type="FunFam" id="3.30.160.60:FF:002343">
    <property type="entry name" value="Zinc finger protein 33A"/>
    <property type="match status" value="4"/>
</dbReference>
<evidence type="ECO:0000256" key="5">
    <source>
        <dbReference type="ARBA" id="ARBA00022833"/>
    </source>
</evidence>
<sequence length="1609" mass="179812">MCSLKEALMNEIEKSLWNLTEENLRYLCECSGIGGLDVKGMNHRLLRRNVMEEMWDRTESVRSEQQGMSWLRQLIERVRRIQKGESGAPKTPGQADDEEDAIECGEKWKEVGGARLPSNRQKERREIGLKSVGVLLKPHVYLGREKPHRCSECGKAYKMADCLERHLRTHIGEKPFVCACCGKALSNSANLKIHMREIHPEESVVVNRQSYHGNGPTGEGKDMRDNTDVIYLYSMTLEEQGISFLKDDLRNIKVNGTSATESPNQAIENNDDREGNVGCDIKDKEWLASKRLKEETSSPSKFSYHGLKDGEGLTSNRLKEGPIISSQSNHDDTAECDEKWNQVEGDTWPRNKVEAESSPIRKQTEQKKSDTASTLLTSPGRASPSSASLRLSVQLDDSQETQWQTGRRPQKTTHTMTLTEPRSENISGNKTSSHICDHCGKDFVSSTNLKMHLLYLSGEKPHVCSLCGKGFVQTSCLKRHLRTHTGEKPYVCSHCGKAWSDSGNLKRHIRKTHPGEEDVVKRQGSQRSISTGNIQEFCDNTSMRSDELGTSWLLRLKEDGRKNQEDNSAALMTHNQAGDKDEDDYDIESGNEELSREAGAWLPSNRLESAPMSSRIKDDDHTAEFDIHRDWLNSNGLKKVPLCSSEDNGDDTADCDEQWNKVGGARRSSDKVEAESSPVTNRAEQRESEDKFWETPKNLWTTLGHASSNSPPTHGLKRGSVHLTQTITNTGETSAMSLPAETWNEIASGNKTRCHICEHCGKDFVTATNLKTHLLYLSGEKPHMCSLCGKRFVQSSCLKRHLRTHTGEKPYVCPRCGKAWSDSGNLKRHIRKQHPGEENVVKRQDSQRIIFTGNVEDVWDNAYSTSEDLGTAQLLQLNEDARNNQKGDGVSLMGHIEVHGDYGASVDEEGNREGGAWLPSNKQKAAPLSPSQCDDKPADFDVKDRDWLTSNELKEEPMSPHQSNQGDTAECDEKWNQVGGARWSRIKVEAESSPGMNRAEQRESEVKLFQTASTLLTSPDCASPSSASLRLSVQLDDCQETLWQTGRRPQKTTHTMTLTETCSENISGNKTSSHICDHCGKDFVSSTNLKTHLLYLSGEKPHVCSLCGKGFVQTSCLKRHLRTHTGEKPYVCSHCGKAWSDSGNLKRHIRKIHPGEENVVKRRGIQGSISTGIITEVWDNAYSMNSDELGTSRLHCLKWDARNIKDGGGVSLMGHIEVHGDFGASVDEEEDREGGAWLFSNKQKAAPLSPSQCDDDKPADCDAKDRDWLTSNELKEEPMSPNQSNQDDTAECDEKWNQVGGARWSRNKVEAESSPGMNRAEQKESEDKLFQTASTLLTSPGRASPSSASLRLSVQLDDCRETLWQTGRRPQKTTHTMTLTEPCSENISENKTSSHICDHCGKDFVSSTNLKTHLLYLSGEKPHVCSLCGKGFVQTSCLKRHVRTHTGEKPYVCPCCGKAWSDSGNLKRHIRKTHPGEENVMKRRGIQRSISTGNVEEVWDNAYLTTEDLGIPGNSDGFEAGDYKVKREDKDREWLASDWQEADTPLKTPEQRMRDDKPSQSPSSPGRVSSGRALLPGLKKVSVWLVDCRNTMGQSDRTLPIENHHTPLK</sequence>
<dbReference type="InterPro" id="IPR013087">
    <property type="entry name" value="Znf_C2H2_type"/>
</dbReference>
<organism evidence="10 11">
    <name type="scientific">Umbra pygmaea</name>
    <name type="common">Eastern mudminnow</name>
    <dbReference type="NCBI Taxonomy" id="75934"/>
    <lineage>
        <taxon>Eukaryota</taxon>
        <taxon>Metazoa</taxon>
        <taxon>Chordata</taxon>
        <taxon>Craniata</taxon>
        <taxon>Vertebrata</taxon>
        <taxon>Euteleostomi</taxon>
        <taxon>Actinopterygii</taxon>
        <taxon>Neopterygii</taxon>
        <taxon>Teleostei</taxon>
        <taxon>Protacanthopterygii</taxon>
        <taxon>Esociformes</taxon>
        <taxon>Umbridae</taxon>
        <taxon>Umbra</taxon>
    </lineage>
</organism>
<evidence type="ECO:0000256" key="2">
    <source>
        <dbReference type="ARBA" id="ARBA00022723"/>
    </source>
</evidence>
<evidence type="ECO:0000313" key="10">
    <source>
        <dbReference type="EMBL" id="KAL1005165.1"/>
    </source>
</evidence>
<evidence type="ECO:0000256" key="1">
    <source>
        <dbReference type="ARBA" id="ARBA00004123"/>
    </source>
</evidence>
<feature type="compositionally biased region" description="Polar residues" evidence="8">
    <location>
        <begin position="256"/>
        <end position="268"/>
    </location>
</feature>
<feature type="domain" description="C2H2-type" evidence="9">
    <location>
        <begin position="1423"/>
        <end position="1450"/>
    </location>
</feature>
<dbReference type="FunFam" id="3.30.160.60:FF:000630">
    <property type="entry name" value="Zinc finger protein 180"/>
    <property type="match status" value="1"/>
</dbReference>
<feature type="compositionally biased region" description="Low complexity" evidence="8">
    <location>
        <begin position="378"/>
        <end position="392"/>
    </location>
</feature>
<keyword evidence="2" id="KW-0479">Metal-binding</keyword>
<feature type="region of interest" description="Disordered" evidence="8">
    <location>
        <begin position="560"/>
        <end position="615"/>
    </location>
</feature>